<keyword evidence="2" id="KW-1185">Reference proteome</keyword>
<comment type="caution">
    <text evidence="1">The sequence shown here is derived from an EMBL/GenBank/DDBJ whole genome shotgun (WGS) entry which is preliminary data.</text>
</comment>
<proteinExistence type="predicted"/>
<gene>
    <name evidence="1" type="primary">TCB2_157</name>
    <name evidence="1" type="ORF">TNCV_4335381</name>
</gene>
<evidence type="ECO:0000313" key="2">
    <source>
        <dbReference type="Proteomes" id="UP000887159"/>
    </source>
</evidence>
<name>A0A8X6RAI3_TRICX</name>
<dbReference type="Gene3D" id="3.30.420.10">
    <property type="entry name" value="Ribonuclease H-like superfamily/Ribonuclease H"/>
    <property type="match status" value="1"/>
</dbReference>
<dbReference type="Proteomes" id="UP000887159">
    <property type="component" value="Unassembled WGS sequence"/>
</dbReference>
<dbReference type="AlphaFoldDB" id="A0A8X6RAI3"/>
<accession>A0A8X6RAI3</accession>
<organism evidence="1 2">
    <name type="scientific">Trichonephila clavipes</name>
    <name type="common">Golden silk orbweaver</name>
    <name type="synonym">Nephila clavipes</name>
    <dbReference type="NCBI Taxonomy" id="2585209"/>
    <lineage>
        <taxon>Eukaryota</taxon>
        <taxon>Metazoa</taxon>
        <taxon>Ecdysozoa</taxon>
        <taxon>Arthropoda</taxon>
        <taxon>Chelicerata</taxon>
        <taxon>Arachnida</taxon>
        <taxon>Araneae</taxon>
        <taxon>Araneomorphae</taxon>
        <taxon>Entelegynae</taxon>
        <taxon>Araneoidea</taxon>
        <taxon>Nephilidae</taxon>
        <taxon>Trichonephila</taxon>
    </lineage>
</organism>
<protein>
    <submittedName>
        <fullName evidence="1">Transposable element Tcb2 transposase</fullName>
    </submittedName>
</protein>
<dbReference type="EMBL" id="BMAU01021101">
    <property type="protein sequence ID" value="GFX90535.1"/>
    <property type="molecule type" value="Genomic_DNA"/>
</dbReference>
<reference evidence="1" key="1">
    <citation type="submission" date="2020-08" db="EMBL/GenBank/DDBJ databases">
        <title>Multicomponent nature underlies the extraordinary mechanical properties of spider dragline silk.</title>
        <authorList>
            <person name="Kono N."/>
            <person name="Nakamura H."/>
            <person name="Mori M."/>
            <person name="Yoshida Y."/>
            <person name="Ohtoshi R."/>
            <person name="Malay A.D."/>
            <person name="Moran D.A.P."/>
            <person name="Tomita M."/>
            <person name="Numata K."/>
            <person name="Arakawa K."/>
        </authorList>
    </citation>
    <scope>NUCLEOTIDE SEQUENCE</scope>
</reference>
<evidence type="ECO:0000313" key="1">
    <source>
        <dbReference type="EMBL" id="GFX90535.1"/>
    </source>
</evidence>
<dbReference type="GO" id="GO:0003676">
    <property type="term" value="F:nucleic acid binding"/>
    <property type="evidence" value="ECO:0007669"/>
    <property type="project" value="InterPro"/>
</dbReference>
<sequence>MKYHRHGLLELKTHSCTLVDCTTHKALRLAWASQHRHWTVDDWKHISWSDESRFQLNRVDGRVRVWRQPHEFMAPTCQQRTVQAGL</sequence>
<dbReference type="InterPro" id="IPR036397">
    <property type="entry name" value="RNaseH_sf"/>
</dbReference>